<dbReference type="GO" id="GO:0032259">
    <property type="term" value="P:methylation"/>
    <property type="evidence" value="ECO:0007669"/>
    <property type="project" value="UniProtKB-KW"/>
</dbReference>
<name>A0ABY7JZD6_9ACTN</name>
<proteinExistence type="predicted"/>
<evidence type="ECO:0000313" key="3">
    <source>
        <dbReference type="Proteomes" id="UP001164693"/>
    </source>
</evidence>
<keyword evidence="2" id="KW-0489">Methyltransferase</keyword>
<gene>
    <name evidence="2" type="ORF">M6B22_00790</name>
</gene>
<dbReference type="InterPro" id="IPR029063">
    <property type="entry name" value="SAM-dependent_MTases_sf"/>
</dbReference>
<dbReference type="InterPro" id="IPR013216">
    <property type="entry name" value="Methyltransf_11"/>
</dbReference>
<dbReference type="Gene3D" id="3.40.50.150">
    <property type="entry name" value="Vaccinia Virus protein VP39"/>
    <property type="match status" value="1"/>
</dbReference>
<organism evidence="2 3">
    <name type="scientific">Jatrophihabitans cynanchi</name>
    <dbReference type="NCBI Taxonomy" id="2944128"/>
    <lineage>
        <taxon>Bacteria</taxon>
        <taxon>Bacillati</taxon>
        <taxon>Actinomycetota</taxon>
        <taxon>Actinomycetes</taxon>
        <taxon>Jatrophihabitantales</taxon>
        <taxon>Jatrophihabitantaceae</taxon>
        <taxon>Jatrophihabitans</taxon>
    </lineage>
</organism>
<protein>
    <submittedName>
        <fullName evidence="2">Class I SAM-dependent methyltransferase</fullName>
    </submittedName>
</protein>
<evidence type="ECO:0000313" key="2">
    <source>
        <dbReference type="EMBL" id="WAX57320.1"/>
    </source>
</evidence>
<accession>A0ABY7JZD6</accession>
<dbReference type="PANTHER" id="PTHR45036">
    <property type="entry name" value="METHYLTRANSFERASE LIKE 7B"/>
    <property type="match status" value="1"/>
</dbReference>
<dbReference type="Pfam" id="PF08241">
    <property type="entry name" value="Methyltransf_11"/>
    <property type="match status" value="1"/>
</dbReference>
<dbReference type="CDD" id="cd02440">
    <property type="entry name" value="AdoMet_MTases"/>
    <property type="match status" value="1"/>
</dbReference>
<reference evidence="2" key="1">
    <citation type="submission" date="2022-05" db="EMBL/GenBank/DDBJ databases">
        <title>Jatrophihabitans sp. SB3-54 whole genome sequence.</title>
        <authorList>
            <person name="Suh M.K."/>
            <person name="Eom M.K."/>
            <person name="Kim J.S."/>
            <person name="Kim H.S."/>
            <person name="Do H.E."/>
            <person name="Shin Y.K."/>
            <person name="Lee J.-S."/>
        </authorList>
    </citation>
    <scope>NUCLEOTIDE SEQUENCE</scope>
    <source>
        <strain evidence="2">SB3-54</strain>
    </source>
</reference>
<keyword evidence="3" id="KW-1185">Reference proteome</keyword>
<feature type="domain" description="Methyltransferase type 11" evidence="1">
    <location>
        <begin position="41"/>
        <end position="135"/>
    </location>
</feature>
<dbReference type="PANTHER" id="PTHR45036:SF1">
    <property type="entry name" value="METHYLTRANSFERASE LIKE 7A"/>
    <property type="match status" value="1"/>
</dbReference>
<keyword evidence="2" id="KW-0808">Transferase</keyword>
<sequence>MDDVGWYGTHVLPHIVDKACGIQGNRRNRERVCAGLSGDVVEIGFGSGNNVGLYPGAVRRVVAVEPSDVAWKLARSRVATSSVPIERVGLDAQRLPLADDTFDAAVSTWTLCTIPDAVAALRELHRVLKPGGRLHFIEHGLAPDPAVQRWQHRLNGIQRRLAGGCNLNRPIADLLSCGGFTIARMEEFYDKGAPKFLAAESLGTAIADQH</sequence>
<dbReference type="EMBL" id="CP097463">
    <property type="protein sequence ID" value="WAX57320.1"/>
    <property type="molecule type" value="Genomic_DNA"/>
</dbReference>
<dbReference type="SUPFAM" id="SSF53335">
    <property type="entry name" value="S-adenosyl-L-methionine-dependent methyltransferases"/>
    <property type="match status" value="1"/>
</dbReference>
<dbReference type="InterPro" id="IPR052356">
    <property type="entry name" value="Thiol_S-MT"/>
</dbReference>
<evidence type="ECO:0000259" key="1">
    <source>
        <dbReference type="Pfam" id="PF08241"/>
    </source>
</evidence>
<dbReference type="GO" id="GO:0008168">
    <property type="term" value="F:methyltransferase activity"/>
    <property type="evidence" value="ECO:0007669"/>
    <property type="project" value="UniProtKB-KW"/>
</dbReference>
<dbReference type="Proteomes" id="UP001164693">
    <property type="component" value="Chromosome"/>
</dbReference>